<comment type="caution">
    <text evidence="4">The sequence shown here is derived from an EMBL/GenBank/DDBJ whole genome shotgun (WGS) entry which is preliminary data.</text>
</comment>
<dbReference type="GO" id="GO:0005737">
    <property type="term" value="C:cytoplasm"/>
    <property type="evidence" value="ECO:0007669"/>
    <property type="project" value="UniProtKB-SubCell"/>
</dbReference>
<keyword evidence="4" id="KW-0456">Lyase</keyword>
<keyword evidence="2" id="KW-0963">Cytoplasm</keyword>
<dbReference type="InterPro" id="IPR023439">
    <property type="entry name" value="Mal_deCO2ase/Cit_lyase_ACP"/>
</dbReference>
<evidence type="ECO:0000256" key="1">
    <source>
        <dbReference type="ARBA" id="ARBA00004496"/>
    </source>
</evidence>
<dbReference type="EMBL" id="VSSQ01002536">
    <property type="protein sequence ID" value="MPM16012.1"/>
    <property type="molecule type" value="Genomic_DNA"/>
</dbReference>
<protein>
    <submittedName>
        <fullName evidence="4">Citrate lyase acyl carrier protein</fullName>
    </submittedName>
</protein>
<name>A0A644XII0_9ZZZZ</name>
<proteinExistence type="predicted"/>
<comment type="subcellular location">
    <subcellularLocation>
        <location evidence="1">Cytoplasm</location>
    </subcellularLocation>
</comment>
<dbReference type="NCBIfam" id="TIGR01608">
    <property type="entry name" value="citD"/>
    <property type="match status" value="1"/>
</dbReference>
<gene>
    <name evidence="4" type="primary">citD_7</name>
    <name evidence="4" type="ORF">SDC9_62386</name>
</gene>
<dbReference type="GO" id="GO:0016829">
    <property type="term" value="F:lyase activity"/>
    <property type="evidence" value="ECO:0007669"/>
    <property type="project" value="UniProtKB-KW"/>
</dbReference>
<evidence type="ECO:0000256" key="3">
    <source>
        <dbReference type="ARBA" id="ARBA00022553"/>
    </source>
</evidence>
<dbReference type="Pfam" id="PF06857">
    <property type="entry name" value="ACP"/>
    <property type="match status" value="1"/>
</dbReference>
<dbReference type="InterPro" id="IPR006495">
    <property type="entry name" value="CitD"/>
</dbReference>
<dbReference type="AlphaFoldDB" id="A0A644XII0"/>
<keyword evidence="3" id="KW-0597">Phosphoprotein</keyword>
<reference evidence="4" key="1">
    <citation type="submission" date="2019-08" db="EMBL/GenBank/DDBJ databases">
        <authorList>
            <person name="Kucharzyk K."/>
            <person name="Murdoch R.W."/>
            <person name="Higgins S."/>
            <person name="Loffler F."/>
        </authorList>
    </citation>
    <scope>NUCLEOTIDE SEQUENCE</scope>
</reference>
<evidence type="ECO:0000256" key="2">
    <source>
        <dbReference type="ARBA" id="ARBA00022490"/>
    </source>
</evidence>
<evidence type="ECO:0000313" key="4">
    <source>
        <dbReference type="EMBL" id="MPM16012.1"/>
    </source>
</evidence>
<accession>A0A644XII0</accession>
<organism evidence="4">
    <name type="scientific">bioreactor metagenome</name>
    <dbReference type="NCBI Taxonomy" id="1076179"/>
    <lineage>
        <taxon>unclassified sequences</taxon>
        <taxon>metagenomes</taxon>
        <taxon>ecological metagenomes</taxon>
    </lineage>
</organism>
<sequence>MQDQRIGVAGSLESCDALVMVILSGESRGMTLEIDSPSLASFGEEMKNTVMEIMETLGIPHAVIKVQDRGALDCTLRARTEAAAKRALAVPVGEKVSE</sequence>
<dbReference type="NCBIfam" id="NF009726">
    <property type="entry name" value="PRK13253.1"/>
    <property type="match status" value="1"/>
</dbReference>